<gene>
    <name evidence="1" type="ORF">COMA2_110003</name>
</gene>
<dbReference type="AlphaFoldDB" id="A0A0S4L4Q2"/>
<organism evidence="1 2">
    <name type="scientific">Candidatus Nitrospira nitrificans</name>
    <dbReference type="NCBI Taxonomy" id="1742973"/>
    <lineage>
        <taxon>Bacteria</taxon>
        <taxon>Pseudomonadati</taxon>
        <taxon>Nitrospirota</taxon>
        <taxon>Nitrospiria</taxon>
        <taxon>Nitrospirales</taxon>
        <taxon>Nitrospiraceae</taxon>
        <taxon>Nitrospira</taxon>
    </lineage>
</organism>
<dbReference type="EMBL" id="CZPZ01000003">
    <property type="protein sequence ID" value="CUS32615.1"/>
    <property type="molecule type" value="Genomic_DNA"/>
</dbReference>
<proteinExistence type="predicted"/>
<sequence>MWLSLARFAIARADRVQTASSLTLSSVANLGAFPRLRRVHRREALEERVTSVLCLIGQGLLAAETLVQRGQVSARTKRTAAVTA</sequence>
<name>A0A0S4L4Q2_9BACT</name>
<evidence type="ECO:0000313" key="1">
    <source>
        <dbReference type="EMBL" id="CUS32615.1"/>
    </source>
</evidence>
<accession>A0A0S4L4Q2</accession>
<protein>
    <submittedName>
        <fullName evidence="1">Uncharacterized protein</fullName>
    </submittedName>
</protein>
<dbReference type="Proteomes" id="UP000198736">
    <property type="component" value="Unassembled WGS sequence"/>
</dbReference>
<evidence type="ECO:0000313" key="2">
    <source>
        <dbReference type="Proteomes" id="UP000198736"/>
    </source>
</evidence>
<reference evidence="2" key="1">
    <citation type="submission" date="2015-10" db="EMBL/GenBank/DDBJ databases">
        <authorList>
            <person name="Luecker S."/>
            <person name="Luecker S."/>
        </authorList>
    </citation>
    <scope>NUCLEOTIDE SEQUENCE [LARGE SCALE GENOMIC DNA]</scope>
</reference>
<keyword evidence="2" id="KW-1185">Reference proteome</keyword>